<dbReference type="SUPFAM" id="SSF47413">
    <property type="entry name" value="lambda repressor-like DNA-binding domains"/>
    <property type="match status" value="1"/>
</dbReference>
<dbReference type="InterPro" id="IPR028082">
    <property type="entry name" value="Peripla_BP_I"/>
</dbReference>
<evidence type="ECO:0000259" key="5">
    <source>
        <dbReference type="PROSITE" id="PS50932"/>
    </source>
</evidence>
<evidence type="ECO:0000256" key="3">
    <source>
        <dbReference type="ARBA" id="ARBA00023125"/>
    </source>
</evidence>
<dbReference type="HOGENOM" id="CLU_037628_6_0_10"/>
<dbReference type="OrthoDB" id="833520at2"/>
<dbReference type="Gene3D" id="1.10.260.40">
    <property type="entry name" value="lambda repressor-like DNA-binding domains"/>
    <property type="match status" value="1"/>
</dbReference>
<dbReference type="STRING" id="1191523.MROS_2608"/>
<dbReference type="Pfam" id="PF00356">
    <property type="entry name" value="LacI"/>
    <property type="match status" value="1"/>
</dbReference>
<dbReference type="AlphaFoldDB" id="I7A3P7"/>
<dbReference type="RefSeq" id="WP_014857268.1">
    <property type="nucleotide sequence ID" value="NC_018178.1"/>
</dbReference>
<dbReference type="Proteomes" id="UP000009011">
    <property type="component" value="Chromosome"/>
</dbReference>
<dbReference type="KEGG" id="mro:MROS_2608"/>
<dbReference type="CDD" id="cd01392">
    <property type="entry name" value="HTH_LacI"/>
    <property type="match status" value="1"/>
</dbReference>
<dbReference type="InterPro" id="IPR000843">
    <property type="entry name" value="HTH_LacI"/>
</dbReference>
<keyword evidence="4" id="KW-0804">Transcription</keyword>
<sequence length="342" mass="38609">MKNKAVTLSDIAKRLNVSTVTVSKALRNHPDISPETTNLVKQTAEQLGYIPNIMARNLSARKSNTIGLVVPKIAHFFFGSIIEYVYQIAFSKNYDIILTVSQENAEIEKRQIQTLLSMKVDGIIVSITQETKNYEIFELVKSRNVPIVFIDRIPEMENIHSVVVNDRGGAFKAIEHAIKLGYRKIGHFAGYTDINIGRERFMGYQEAMNKYGVEINPEWVIEGGFGEEYGYKSFMELYLKNNLPKLIFTVTYPVALGVYMAANEVGYRIPDDVDVICFGNARIQKFLSPPLSCVDQPTNLIAENAMNLIFDLIDKKTDESSKKIIVESELILRGTCISCNEK</sequence>
<organism evidence="6 7">
    <name type="scientific">Melioribacter roseus (strain DSM 23840 / JCM 17771 / VKM B-2668 / P3M-2)</name>
    <dbReference type="NCBI Taxonomy" id="1191523"/>
    <lineage>
        <taxon>Bacteria</taxon>
        <taxon>Pseudomonadati</taxon>
        <taxon>Ignavibacteriota</taxon>
        <taxon>Ignavibacteria</taxon>
        <taxon>Ignavibacteriales</taxon>
        <taxon>Melioribacteraceae</taxon>
        <taxon>Melioribacter</taxon>
    </lineage>
</organism>
<keyword evidence="7" id="KW-1185">Reference proteome</keyword>
<keyword evidence="3" id="KW-0238">DNA-binding</keyword>
<proteinExistence type="predicted"/>
<dbReference type="InterPro" id="IPR010982">
    <property type="entry name" value="Lambda_DNA-bd_dom_sf"/>
</dbReference>
<dbReference type="InterPro" id="IPR046335">
    <property type="entry name" value="LacI/GalR-like_sensor"/>
</dbReference>
<keyword evidence="1" id="KW-0678">Repressor</keyword>
<dbReference type="EMBL" id="CP003557">
    <property type="protein sequence ID" value="AFN75838.1"/>
    <property type="molecule type" value="Genomic_DNA"/>
</dbReference>
<dbReference type="PANTHER" id="PTHR30146">
    <property type="entry name" value="LACI-RELATED TRANSCRIPTIONAL REPRESSOR"/>
    <property type="match status" value="1"/>
</dbReference>
<evidence type="ECO:0000313" key="6">
    <source>
        <dbReference type="EMBL" id="AFN75838.1"/>
    </source>
</evidence>
<gene>
    <name evidence="6" type="ordered locus">MROS_2608</name>
</gene>
<evidence type="ECO:0000313" key="7">
    <source>
        <dbReference type="Proteomes" id="UP000009011"/>
    </source>
</evidence>
<keyword evidence="2" id="KW-0805">Transcription regulation</keyword>
<dbReference type="SUPFAM" id="SSF53822">
    <property type="entry name" value="Periplasmic binding protein-like I"/>
    <property type="match status" value="1"/>
</dbReference>
<dbReference type="Pfam" id="PF13377">
    <property type="entry name" value="Peripla_BP_3"/>
    <property type="match status" value="1"/>
</dbReference>
<protein>
    <submittedName>
        <fullName evidence="6">Transcriptional regulator, LacI family</fullName>
    </submittedName>
</protein>
<dbReference type="eggNOG" id="COG1609">
    <property type="taxonomic scope" value="Bacteria"/>
</dbReference>
<dbReference type="Gene3D" id="3.40.50.2300">
    <property type="match status" value="2"/>
</dbReference>
<reference evidence="6 7" key="1">
    <citation type="journal article" date="2013" name="PLoS ONE">
        <title>Genomic analysis of Melioribacter roseus, facultatively anaerobic organotrophic bacterium representing a novel deep lineage within Bacteriodetes/Chlorobi group.</title>
        <authorList>
            <person name="Kadnikov V.V."/>
            <person name="Mardanov A.V."/>
            <person name="Podosokorskaya O.A."/>
            <person name="Gavrilov S.N."/>
            <person name="Kublanov I.V."/>
            <person name="Beletsky A.V."/>
            <person name="Bonch-Osmolovskaya E.A."/>
            <person name="Ravin N.V."/>
        </authorList>
    </citation>
    <scope>NUCLEOTIDE SEQUENCE [LARGE SCALE GENOMIC DNA]</scope>
    <source>
        <strain evidence="7">JCM 17771 / P3M-2</strain>
    </source>
</reference>
<dbReference type="CDD" id="cd06267">
    <property type="entry name" value="PBP1_LacI_sugar_binding-like"/>
    <property type="match status" value="1"/>
</dbReference>
<evidence type="ECO:0000256" key="2">
    <source>
        <dbReference type="ARBA" id="ARBA00023015"/>
    </source>
</evidence>
<dbReference type="GO" id="GO:0000976">
    <property type="term" value="F:transcription cis-regulatory region binding"/>
    <property type="evidence" value="ECO:0007669"/>
    <property type="project" value="TreeGrafter"/>
</dbReference>
<dbReference type="PANTHER" id="PTHR30146:SF148">
    <property type="entry name" value="HTH-TYPE TRANSCRIPTIONAL REPRESSOR PURR-RELATED"/>
    <property type="match status" value="1"/>
</dbReference>
<dbReference type="SMART" id="SM00354">
    <property type="entry name" value="HTH_LACI"/>
    <property type="match status" value="1"/>
</dbReference>
<name>I7A3P7_MELRP</name>
<accession>I7A3P7</accession>
<evidence type="ECO:0000256" key="1">
    <source>
        <dbReference type="ARBA" id="ARBA00022491"/>
    </source>
</evidence>
<evidence type="ECO:0000256" key="4">
    <source>
        <dbReference type="ARBA" id="ARBA00023163"/>
    </source>
</evidence>
<feature type="domain" description="HTH lacI-type" evidence="5">
    <location>
        <begin position="6"/>
        <end position="60"/>
    </location>
</feature>
<dbReference type="PROSITE" id="PS50932">
    <property type="entry name" value="HTH_LACI_2"/>
    <property type="match status" value="1"/>
</dbReference>
<dbReference type="GO" id="GO:0003700">
    <property type="term" value="F:DNA-binding transcription factor activity"/>
    <property type="evidence" value="ECO:0007669"/>
    <property type="project" value="TreeGrafter"/>
</dbReference>